<dbReference type="AlphaFoldDB" id="A0A9P4TV00"/>
<reference evidence="8" key="1">
    <citation type="journal article" date="2020" name="Stud. Mycol.">
        <title>101 Dothideomycetes genomes: a test case for predicting lifestyles and emergence of pathogens.</title>
        <authorList>
            <person name="Haridas S."/>
            <person name="Albert R."/>
            <person name="Binder M."/>
            <person name="Bloem J."/>
            <person name="Labutti K."/>
            <person name="Salamov A."/>
            <person name="Andreopoulos B."/>
            <person name="Baker S."/>
            <person name="Barry K."/>
            <person name="Bills G."/>
            <person name="Bluhm B."/>
            <person name="Cannon C."/>
            <person name="Castanera R."/>
            <person name="Culley D."/>
            <person name="Daum C."/>
            <person name="Ezra D."/>
            <person name="Gonzalez J."/>
            <person name="Henrissat B."/>
            <person name="Kuo A."/>
            <person name="Liang C."/>
            <person name="Lipzen A."/>
            <person name="Lutzoni F."/>
            <person name="Magnuson J."/>
            <person name="Mondo S."/>
            <person name="Nolan M."/>
            <person name="Ohm R."/>
            <person name="Pangilinan J."/>
            <person name="Park H.-J."/>
            <person name="Ramirez L."/>
            <person name="Alfaro M."/>
            <person name="Sun H."/>
            <person name="Tritt A."/>
            <person name="Yoshinaga Y."/>
            <person name="Zwiers L.-H."/>
            <person name="Turgeon B."/>
            <person name="Goodwin S."/>
            <person name="Spatafora J."/>
            <person name="Crous P."/>
            <person name="Grigoriev I."/>
        </authorList>
    </citation>
    <scope>NUCLEOTIDE SEQUENCE</scope>
    <source>
        <strain evidence="8">CBS 130266</strain>
    </source>
</reference>
<dbReference type="GO" id="GO:0005739">
    <property type="term" value="C:mitochondrion"/>
    <property type="evidence" value="ECO:0007669"/>
    <property type="project" value="UniProtKB-SubCell"/>
</dbReference>
<evidence type="ECO:0000256" key="3">
    <source>
        <dbReference type="ARBA" id="ARBA00016197"/>
    </source>
</evidence>
<comment type="subcellular location">
    <subcellularLocation>
        <location evidence="1">Mitochondrion</location>
    </subcellularLocation>
</comment>
<dbReference type="OrthoDB" id="2906425at2759"/>
<dbReference type="PANTHER" id="PTHR36091:SF1">
    <property type="entry name" value="ALTERED INHERITANCE OF MITOCHONDRIA PROTEIN 9, MITOCHONDRIAL"/>
    <property type="match status" value="1"/>
</dbReference>
<dbReference type="Proteomes" id="UP000800235">
    <property type="component" value="Unassembled WGS sequence"/>
</dbReference>
<dbReference type="InterPro" id="IPR011009">
    <property type="entry name" value="Kinase-like_dom_sf"/>
</dbReference>
<sequence length="431" mass="48229">MLKLPEGNFNKTFLARMQDGRQIIARLPNPNAGRSQCTTASEVATMDYVRDRLNIPVPKVLAYNTQASTNGVGADYIIMEKCPGIELGRVWGDLPGKKRMEVVKQLASFTARLSKASFPAYGSLYYSKDICDVHGIPVDDTFTVGPTTSRSWLDDKRAEVDIDRGPWKSAEDVVNATMNREVACLNKFSEFPRDRQQGIFNGPGGFHPSKASKSDQDEPTRITGIIDWQGVHLSPAFLQVHYPALIEYDGPVLEGFELPQLPPDFAELDLTAKKAARELHTAQTIWGLYQIFTQKQAPDLLRTLRYRDTLPCQIMGLVGSVFDDGEVYIQWLLSQLIEPDIWKQVVPSDTPCPLVYSEEALSKQKEELAKWEKDIERKAGVITEVGAYTGWDGAISPEEFDIVSQRLKEAKSAFLNSMSESGSESLEEREK</sequence>
<dbReference type="Gene3D" id="3.30.200.20">
    <property type="entry name" value="Phosphorylase Kinase, domain 1"/>
    <property type="match status" value="1"/>
</dbReference>
<keyword evidence="4" id="KW-0809">Transit peptide</keyword>
<evidence type="ECO:0000256" key="6">
    <source>
        <dbReference type="ARBA" id="ARBA00031849"/>
    </source>
</evidence>
<evidence type="ECO:0000313" key="9">
    <source>
        <dbReference type="Proteomes" id="UP000800235"/>
    </source>
</evidence>
<evidence type="ECO:0000313" key="8">
    <source>
        <dbReference type="EMBL" id="KAF2426322.1"/>
    </source>
</evidence>
<comment type="caution">
    <text evidence="8">The sequence shown here is derived from an EMBL/GenBank/DDBJ whole genome shotgun (WGS) entry which is preliminary data.</text>
</comment>
<dbReference type="PANTHER" id="PTHR36091">
    <property type="entry name" value="ALTERED INHERITANCE OF MITOCHONDRIA PROTEIN 9, MITOCHONDRIAL"/>
    <property type="match status" value="1"/>
</dbReference>
<dbReference type="Pfam" id="PF01636">
    <property type="entry name" value="APH"/>
    <property type="match status" value="1"/>
</dbReference>
<evidence type="ECO:0000256" key="2">
    <source>
        <dbReference type="ARBA" id="ARBA00005543"/>
    </source>
</evidence>
<organism evidence="8 9">
    <name type="scientific">Tothia fuscella</name>
    <dbReference type="NCBI Taxonomy" id="1048955"/>
    <lineage>
        <taxon>Eukaryota</taxon>
        <taxon>Fungi</taxon>
        <taxon>Dikarya</taxon>
        <taxon>Ascomycota</taxon>
        <taxon>Pezizomycotina</taxon>
        <taxon>Dothideomycetes</taxon>
        <taxon>Pleosporomycetidae</taxon>
        <taxon>Venturiales</taxon>
        <taxon>Cylindrosympodiaceae</taxon>
        <taxon>Tothia</taxon>
    </lineage>
</organism>
<name>A0A9P4TV00_9PEZI</name>
<evidence type="ECO:0000256" key="4">
    <source>
        <dbReference type="ARBA" id="ARBA00022946"/>
    </source>
</evidence>
<gene>
    <name evidence="8" type="ORF">EJ08DRAFT_671908</name>
</gene>
<keyword evidence="9" id="KW-1185">Reference proteome</keyword>
<dbReference type="EMBL" id="MU007065">
    <property type="protein sequence ID" value="KAF2426322.1"/>
    <property type="molecule type" value="Genomic_DNA"/>
</dbReference>
<evidence type="ECO:0000256" key="5">
    <source>
        <dbReference type="ARBA" id="ARBA00023128"/>
    </source>
</evidence>
<comment type="similarity">
    <text evidence="2">Belongs to the AIM9 family.</text>
</comment>
<feature type="domain" description="Aminoglycoside phosphotransferase" evidence="7">
    <location>
        <begin position="4"/>
        <end position="125"/>
    </location>
</feature>
<evidence type="ECO:0000259" key="7">
    <source>
        <dbReference type="Pfam" id="PF01636"/>
    </source>
</evidence>
<dbReference type="InterPro" id="IPR051035">
    <property type="entry name" value="Mito_inheritance_9"/>
</dbReference>
<evidence type="ECO:0000256" key="1">
    <source>
        <dbReference type="ARBA" id="ARBA00004173"/>
    </source>
</evidence>
<dbReference type="InterPro" id="IPR002575">
    <property type="entry name" value="Aminoglycoside_PTrfase"/>
</dbReference>
<keyword evidence="5" id="KW-0496">Mitochondrion</keyword>
<proteinExistence type="inferred from homology"/>
<accession>A0A9P4TV00</accession>
<dbReference type="SUPFAM" id="SSF56112">
    <property type="entry name" value="Protein kinase-like (PK-like)"/>
    <property type="match status" value="1"/>
</dbReference>
<protein>
    <recommendedName>
        <fullName evidence="3">Altered inheritance of mitochondria protein 9, mitochondrial</fullName>
    </recommendedName>
    <alternativeName>
        <fullName evidence="6">Found in mitochondrial proteome protein 29</fullName>
    </alternativeName>
</protein>